<protein>
    <submittedName>
        <fullName evidence="2">Uncharacterized protein</fullName>
    </submittedName>
</protein>
<evidence type="ECO:0000256" key="1">
    <source>
        <dbReference type="SAM" id="MobiDB-lite"/>
    </source>
</evidence>
<reference evidence="2 3" key="1">
    <citation type="submission" date="2019-09" db="EMBL/GenBank/DDBJ databases">
        <title>Taxonomy of Antarctic Massilia spp.: description of Massilia rubra sp. nov., Massilia aquatica sp. nov., Massilia mucilaginosa sp. nov., Massilia frigida sp. nov. isolated from streams, lakes and regoliths.</title>
        <authorList>
            <person name="Holochova P."/>
            <person name="Sedlacek I."/>
            <person name="Kralova S."/>
            <person name="Maslanova I."/>
            <person name="Busse H.-J."/>
            <person name="Stankova E."/>
            <person name="Vrbovska V."/>
            <person name="Kovarovic V."/>
            <person name="Bartak M."/>
            <person name="Svec P."/>
            <person name="Pantucek R."/>
        </authorList>
    </citation>
    <scope>NUCLEOTIDE SEQUENCE [LARGE SCALE GENOMIC DNA]</scope>
    <source>
        <strain evidence="2 3">CCM 8692</strain>
    </source>
</reference>
<comment type="caution">
    <text evidence="2">The sequence shown here is derived from an EMBL/GenBank/DDBJ whole genome shotgun (WGS) entry which is preliminary data.</text>
</comment>
<dbReference type="EMBL" id="VUYU01000002">
    <property type="protein sequence ID" value="NHZ32644.1"/>
    <property type="molecule type" value="Genomic_DNA"/>
</dbReference>
<evidence type="ECO:0000313" key="3">
    <source>
        <dbReference type="Proteomes" id="UP000785613"/>
    </source>
</evidence>
<feature type="region of interest" description="Disordered" evidence="1">
    <location>
        <begin position="326"/>
        <end position="388"/>
    </location>
</feature>
<dbReference type="Proteomes" id="UP000785613">
    <property type="component" value="Unassembled WGS sequence"/>
</dbReference>
<dbReference type="RefSeq" id="WP_167221622.1">
    <property type="nucleotide sequence ID" value="NZ_VUYU01000002.1"/>
</dbReference>
<organism evidence="2 3">
    <name type="scientific">Massilia rubra</name>
    <dbReference type="NCBI Taxonomy" id="2607910"/>
    <lineage>
        <taxon>Bacteria</taxon>
        <taxon>Pseudomonadati</taxon>
        <taxon>Pseudomonadota</taxon>
        <taxon>Betaproteobacteria</taxon>
        <taxon>Burkholderiales</taxon>
        <taxon>Oxalobacteraceae</taxon>
        <taxon>Telluria group</taxon>
        <taxon>Massilia</taxon>
    </lineage>
</organism>
<feature type="compositionally biased region" description="Polar residues" evidence="1">
    <location>
        <begin position="349"/>
        <end position="388"/>
    </location>
</feature>
<evidence type="ECO:0000313" key="2">
    <source>
        <dbReference type="EMBL" id="NHZ32644.1"/>
    </source>
</evidence>
<name>A0ABX0LM88_9BURK</name>
<gene>
    <name evidence="2" type="ORF">F0185_03440</name>
</gene>
<feature type="compositionally biased region" description="Low complexity" evidence="1">
    <location>
        <begin position="326"/>
        <end position="348"/>
    </location>
</feature>
<sequence>MWTEDAGRSVGQAAAATITALFRRNLGSKAQGPMIATGTRWRPQHQVGQSARNISHINLTLLKFRVGDLTAHEMNFKNRLETETLHITHATNHALTDNRAVLFSRIKLQEEGVAFPTENTDGNDIDQLATDDHVFFALEVGDCQKPASRFGGTIHRFPFDQPAVKQQGMMHLFDALIDKPPRLASQFKSIPAVEAMSDDQRTDVVDRLAAQAKKLKATNTLFHGPHIMQALTLSVIERCRALPQALRDDLLQNGELNTIVNVLFRPQILVPRQFYGTPTQSRTSEQLDMNALNELDDSSDSSSDSDVSSGDVAFYNQHIFHGSAAPPSLPSLHSASSESGDSEGALSDFNGSMSDSEGSFNLQELYTSAAQAPLTSPHSSSSEGGEWV</sequence>
<proteinExistence type="predicted"/>
<accession>A0ABX0LM88</accession>
<keyword evidence="3" id="KW-1185">Reference proteome</keyword>